<evidence type="ECO:0000256" key="1">
    <source>
        <dbReference type="SAM" id="MobiDB-lite"/>
    </source>
</evidence>
<dbReference type="Proteomes" id="UP000815677">
    <property type="component" value="Unassembled WGS sequence"/>
</dbReference>
<evidence type="ECO:0000313" key="3">
    <source>
        <dbReference type="Proteomes" id="UP000815677"/>
    </source>
</evidence>
<organism evidence="2 3">
    <name type="scientific">Mycena chlorophos</name>
    <name type="common">Agaric fungus</name>
    <name type="synonym">Agaricus chlorophos</name>
    <dbReference type="NCBI Taxonomy" id="658473"/>
    <lineage>
        <taxon>Eukaryota</taxon>
        <taxon>Fungi</taxon>
        <taxon>Dikarya</taxon>
        <taxon>Basidiomycota</taxon>
        <taxon>Agaricomycotina</taxon>
        <taxon>Agaricomycetes</taxon>
        <taxon>Agaricomycetidae</taxon>
        <taxon>Agaricales</taxon>
        <taxon>Marasmiineae</taxon>
        <taxon>Mycenaceae</taxon>
        <taxon>Mycena</taxon>
    </lineage>
</organism>
<protein>
    <submittedName>
        <fullName evidence="2">Uncharacterized protein</fullName>
    </submittedName>
</protein>
<proteinExistence type="predicted"/>
<gene>
    <name evidence="2" type="ORF">MCHLO_12390</name>
</gene>
<accession>A0ABQ0LXE3</accession>
<keyword evidence="3" id="KW-1185">Reference proteome</keyword>
<evidence type="ECO:0000313" key="2">
    <source>
        <dbReference type="EMBL" id="GAT55647.1"/>
    </source>
</evidence>
<feature type="region of interest" description="Disordered" evidence="1">
    <location>
        <begin position="32"/>
        <end position="72"/>
    </location>
</feature>
<feature type="compositionally biased region" description="Low complexity" evidence="1">
    <location>
        <begin position="45"/>
        <end position="56"/>
    </location>
</feature>
<reference evidence="2" key="1">
    <citation type="submission" date="2014-09" db="EMBL/GenBank/DDBJ databases">
        <title>Genome sequence of the luminous mushroom Mycena chlorophos for searching fungal bioluminescence genes.</title>
        <authorList>
            <person name="Tanaka Y."/>
            <person name="Kasuga D."/>
            <person name="Oba Y."/>
            <person name="Hase S."/>
            <person name="Sato K."/>
            <person name="Oba Y."/>
            <person name="Sakakibara Y."/>
        </authorList>
    </citation>
    <scope>NUCLEOTIDE SEQUENCE</scope>
</reference>
<sequence>MPQTTPSADCRPNDQSAEISTSLLLGGTTVTPVAAETEPSPPQTSGARLGSSRASSEVAGTSLDEEVKTGNG</sequence>
<dbReference type="EMBL" id="DF849053">
    <property type="protein sequence ID" value="GAT55647.1"/>
    <property type="molecule type" value="Genomic_DNA"/>
</dbReference>
<name>A0ABQ0LXE3_MYCCL</name>